<keyword evidence="2" id="KW-1185">Reference proteome</keyword>
<organism evidence="1 2">
    <name type="scientific">Paenibacillus montanisoli</name>
    <dbReference type="NCBI Taxonomy" id="2081970"/>
    <lineage>
        <taxon>Bacteria</taxon>
        <taxon>Bacillati</taxon>
        <taxon>Bacillota</taxon>
        <taxon>Bacilli</taxon>
        <taxon>Bacillales</taxon>
        <taxon>Paenibacillaceae</taxon>
        <taxon>Paenibacillus</taxon>
    </lineage>
</organism>
<dbReference type="Proteomes" id="UP000249260">
    <property type="component" value="Unassembled WGS sequence"/>
</dbReference>
<dbReference type="EMBL" id="QLUW01000007">
    <property type="protein sequence ID" value="RAP73457.1"/>
    <property type="molecule type" value="Genomic_DNA"/>
</dbReference>
<protein>
    <submittedName>
        <fullName evidence="1">Uncharacterized protein</fullName>
    </submittedName>
</protein>
<accession>A0A328TS84</accession>
<dbReference type="OrthoDB" id="2601772at2"/>
<dbReference type="SUPFAM" id="SSF53335">
    <property type="entry name" value="S-adenosyl-L-methionine-dependent methyltransferases"/>
    <property type="match status" value="1"/>
</dbReference>
<dbReference type="RefSeq" id="WP_112885599.1">
    <property type="nucleotide sequence ID" value="NZ_QLUW01000007.1"/>
</dbReference>
<gene>
    <name evidence="1" type="ORF">DL346_27565</name>
</gene>
<sequence length="139" mass="16012">MARWRNSLENRRQEWKKLEHAMTDTLAGRRVLRVTGPRTPRLSTPVTKTVRQEDLAAVSETFDAGLACFCLGELSKGERERFLQAWHERLAAGATVVMADRRSEGCETPIELHDLFAPLGSKLDVQVGRTFWWVRYERK</sequence>
<proteinExistence type="predicted"/>
<evidence type="ECO:0000313" key="1">
    <source>
        <dbReference type="EMBL" id="RAP73457.1"/>
    </source>
</evidence>
<dbReference type="Gene3D" id="3.40.50.150">
    <property type="entry name" value="Vaccinia Virus protein VP39"/>
    <property type="match status" value="1"/>
</dbReference>
<evidence type="ECO:0000313" key="2">
    <source>
        <dbReference type="Proteomes" id="UP000249260"/>
    </source>
</evidence>
<name>A0A328TS84_9BACL</name>
<comment type="caution">
    <text evidence="1">The sequence shown here is derived from an EMBL/GenBank/DDBJ whole genome shotgun (WGS) entry which is preliminary data.</text>
</comment>
<dbReference type="InterPro" id="IPR029063">
    <property type="entry name" value="SAM-dependent_MTases_sf"/>
</dbReference>
<reference evidence="1 2" key="1">
    <citation type="submission" date="2018-06" db="EMBL/GenBank/DDBJ databases">
        <title>Paenibacillus montanisoli sp. nov., isolated from mountain area soil.</title>
        <authorList>
            <person name="Wu M."/>
        </authorList>
    </citation>
    <scope>NUCLEOTIDE SEQUENCE [LARGE SCALE GENOMIC DNA]</scope>
    <source>
        <strain evidence="1 2">RA17</strain>
    </source>
</reference>
<dbReference type="AlphaFoldDB" id="A0A328TS84"/>